<dbReference type="OrthoDB" id="9804920at2"/>
<dbReference type="PROSITE" id="PS51273">
    <property type="entry name" value="GATASE_TYPE_1"/>
    <property type="match status" value="1"/>
</dbReference>
<dbReference type="GO" id="GO:0005829">
    <property type="term" value="C:cytosol"/>
    <property type="evidence" value="ECO:0007669"/>
    <property type="project" value="TreeGrafter"/>
</dbReference>
<dbReference type="GO" id="GO:0006598">
    <property type="term" value="P:polyamine catabolic process"/>
    <property type="evidence" value="ECO:0007669"/>
    <property type="project" value="TreeGrafter"/>
</dbReference>
<dbReference type="EMBL" id="FNZH01000001">
    <property type="protein sequence ID" value="SEI85608.1"/>
    <property type="molecule type" value="Genomic_DNA"/>
</dbReference>
<accession>A0A1H6TZQ2</accession>
<dbReference type="InterPro" id="IPR011697">
    <property type="entry name" value="Peptidase_C26"/>
</dbReference>
<dbReference type="InterPro" id="IPR044668">
    <property type="entry name" value="PuuD-like"/>
</dbReference>
<dbReference type="Proteomes" id="UP000199403">
    <property type="component" value="Unassembled WGS sequence"/>
</dbReference>
<gene>
    <name evidence="1" type="ORF">SAMN05192553_101555</name>
</gene>
<dbReference type="PANTHER" id="PTHR43235">
    <property type="entry name" value="GLUTAMINE AMIDOTRANSFERASE PB2B2.05-RELATED"/>
    <property type="match status" value="1"/>
</dbReference>
<dbReference type="Gene3D" id="3.40.50.880">
    <property type="match status" value="1"/>
</dbReference>
<dbReference type="PANTHER" id="PTHR43235:SF1">
    <property type="entry name" value="GLUTAMINE AMIDOTRANSFERASE PB2B2.05-RELATED"/>
    <property type="match status" value="1"/>
</dbReference>
<dbReference type="AlphaFoldDB" id="A0A1H6TZQ2"/>
<keyword evidence="2" id="KW-1185">Reference proteome</keyword>
<organism evidence="1 2">
    <name type="scientific">Cyclobacterium xiamenense</name>
    <dbReference type="NCBI Taxonomy" id="1297121"/>
    <lineage>
        <taxon>Bacteria</taxon>
        <taxon>Pseudomonadati</taxon>
        <taxon>Bacteroidota</taxon>
        <taxon>Cytophagia</taxon>
        <taxon>Cytophagales</taxon>
        <taxon>Cyclobacteriaceae</taxon>
        <taxon>Cyclobacterium</taxon>
    </lineage>
</organism>
<evidence type="ECO:0000313" key="1">
    <source>
        <dbReference type="EMBL" id="SEI85608.1"/>
    </source>
</evidence>
<sequence length="250" mass="28142">MLKIGISACFMYADPSRLVFGPKNLAYVECDMFSYLSQAGILPVLIPNLPVERLENLLGELDGFVFQGGTDLAPKSYGENPIIAGKWLGDPYRDAYELGIMDYAIRHRKPVLGICRGLQLINVYFGGTLYQDIAHQVPEAILHRDAERYDQLTHKIDLVPGKTLQQIYPEKERDTVNSVHHQGIKDLGKGLEVLARCREDGMTEAIQANDLHGQLVIGVQWHPEFSVGKTAPHLDPLRLYHYFIETIKNS</sequence>
<dbReference type="SUPFAM" id="SSF52317">
    <property type="entry name" value="Class I glutamine amidotransferase-like"/>
    <property type="match status" value="1"/>
</dbReference>
<dbReference type="Pfam" id="PF07722">
    <property type="entry name" value="Peptidase_C26"/>
    <property type="match status" value="1"/>
</dbReference>
<evidence type="ECO:0000313" key="2">
    <source>
        <dbReference type="Proteomes" id="UP000199403"/>
    </source>
</evidence>
<keyword evidence="1" id="KW-0808">Transferase</keyword>
<dbReference type="InterPro" id="IPR029062">
    <property type="entry name" value="Class_I_gatase-like"/>
</dbReference>
<name>A0A1H6TZQ2_9BACT</name>
<reference evidence="2" key="1">
    <citation type="submission" date="2016-10" db="EMBL/GenBank/DDBJ databases">
        <authorList>
            <person name="Varghese N."/>
            <person name="Submissions S."/>
        </authorList>
    </citation>
    <scope>NUCLEOTIDE SEQUENCE [LARGE SCALE GENOMIC DNA]</scope>
    <source>
        <strain evidence="2">IBRC-M 10761</strain>
    </source>
</reference>
<dbReference type="CDD" id="cd01745">
    <property type="entry name" value="GATase1_2"/>
    <property type="match status" value="1"/>
</dbReference>
<protein>
    <submittedName>
        <fullName evidence="1">Putative glutamine amidotransferase</fullName>
    </submittedName>
</protein>
<keyword evidence="1" id="KW-0315">Glutamine amidotransferase</keyword>
<dbReference type="STRING" id="1416801.SAMN05192553_101555"/>
<dbReference type="RefSeq" id="WP_092169129.1">
    <property type="nucleotide sequence ID" value="NZ_FNZH01000001.1"/>
</dbReference>
<dbReference type="GO" id="GO:0016740">
    <property type="term" value="F:transferase activity"/>
    <property type="evidence" value="ECO:0007669"/>
    <property type="project" value="UniProtKB-KW"/>
</dbReference>
<proteinExistence type="predicted"/>
<dbReference type="GO" id="GO:0033969">
    <property type="term" value="F:gamma-glutamyl-gamma-aminobutyrate hydrolase activity"/>
    <property type="evidence" value="ECO:0007669"/>
    <property type="project" value="TreeGrafter"/>
</dbReference>